<name>A0A1M7JH42_9BACI</name>
<sequence length="140" mass="16122">MELILIYFTVLILVLISILHLYWVFGGKWGVKAVIPKKTAGGYTFTPKWFETLIVAIGLISMSFILLAQNNLVSFLPSNSFTKWSSILIAVIFFLRAIGDFKYFGITKKVKHTRFSNYDTKLYTPLCIYLGLIFMISWVY</sequence>
<keyword evidence="1" id="KW-0812">Transmembrane</keyword>
<dbReference type="AlphaFoldDB" id="A0A1M7JH42"/>
<reference evidence="2 3" key="1">
    <citation type="submission" date="2016-11" db="EMBL/GenBank/DDBJ databases">
        <authorList>
            <person name="Jaros S."/>
            <person name="Januszkiewicz K."/>
            <person name="Wedrychowicz H."/>
        </authorList>
    </citation>
    <scope>NUCLEOTIDE SEQUENCE [LARGE SCALE GENOMIC DNA]</scope>
    <source>
        <strain evidence="2 3">CGMCC 1.10681</strain>
    </source>
</reference>
<evidence type="ECO:0000313" key="3">
    <source>
        <dbReference type="Proteomes" id="UP000184184"/>
    </source>
</evidence>
<feature type="transmembrane region" description="Helical" evidence="1">
    <location>
        <begin position="120"/>
        <end position="139"/>
    </location>
</feature>
<keyword evidence="1" id="KW-0472">Membrane</keyword>
<dbReference type="OrthoDB" id="8590912at2"/>
<dbReference type="EMBL" id="FRCZ01000001">
    <property type="protein sequence ID" value="SHM52278.1"/>
    <property type="molecule type" value="Genomic_DNA"/>
</dbReference>
<evidence type="ECO:0000313" key="2">
    <source>
        <dbReference type="EMBL" id="SHM52278.1"/>
    </source>
</evidence>
<organism evidence="2 3">
    <name type="scientific">Gracilibacillus kekensis</name>
    <dbReference type="NCBI Taxonomy" id="1027249"/>
    <lineage>
        <taxon>Bacteria</taxon>
        <taxon>Bacillati</taxon>
        <taxon>Bacillota</taxon>
        <taxon>Bacilli</taxon>
        <taxon>Bacillales</taxon>
        <taxon>Bacillaceae</taxon>
        <taxon>Gracilibacillus</taxon>
    </lineage>
</organism>
<feature type="transmembrane region" description="Helical" evidence="1">
    <location>
        <begin position="46"/>
        <end position="69"/>
    </location>
</feature>
<dbReference type="Pfam" id="PF13160">
    <property type="entry name" value="DUF3995"/>
    <property type="match status" value="1"/>
</dbReference>
<evidence type="ECO:0008006" key="4">
    <source>
        <dbReference type="Google" id="ProtNLM"/>
    </source>
</evidence>
<dbReference type="Proteomes" id="UP000184184">
    <property type="component" value="Unassembled WGS sequence"/>
</dbReference>
<dbReference type="InterPro" id="IPR025058">
    <property type="entry name" value="DUF3995"/>
</dbReference>
<dbReference type="STRING" id="1027249.SAMN05216179_0360"/>
<feature type="transmembrane region" description="Helical" evidence="1">
    <location>
        <begin position="81"/>
        <end position="99"/>
    </location>
</feature>
<protein>
    <recommendedName>
        <fullName evidence="4">DUF3995 domain-containing protein</fullName>
    </recommendedName>
</protein>
<evidence type="ECO:0000256" key="1">
    <source>
        <dbReference type="SAM" id="Phobius"/>
    </source>
</evidence>
<gene>
    <name evidence="2" type="ORF">SAMN05216179_0360</name>
</gene>
<feature type="transmembrane region" description="Helical" evidence="1">
    <location>
        <begin position="6"/>
        <end position="25"/>
    </location>
</feature>
<dbReference type="RefSeq" id="WP_073199095.1">
    <property type="nucleotide sequence ID" value="NZ_FRCZ01000001.1"/>
</dbReference>
<keyword evidence="1" id="KW-1133">Transmembrane helix</keyword>
<proteinExistence type="predicted"/>
<accession>A0A1M7JH42</accession>
<keyword evidence="3" id="KW-1185">Reference proteome</keyword>